<keyword evidence="3" id="KW-0813">Transport</keyword>
<dbReference type="GO" id="GO:0006811">
    <property type="term" value="P:monoatomic ion transport"/>
    <property type="evidence" value="ECO:0007669"/>
    <property type="project" value="UniProtKB-KW"/>
</dbReference>
<evidence type="ECO:0000256" key="11">
    <source>
        <dbReference type="ARBA" id="ARBA00023136"/>
    </source>
</evidence>
<evidence type="ECO:0000259" key="16">
    <source>
        <dbReference type="Pfam" id="PF22461"/>
    </source>
</evidence>
<reference evidence="17 18" key="1">
    <citation type="submission" date="2018-04" db="EMBL/GenBank/DDBJ databases">
        <title>Genomic Encyclopedia of Archaeal and Bacterial Type Strains, Phase II (KMG-II): from individual species to whole genera.</title>
        <authorList>
            <person name="Goeker M."/>
        </authorList>
    </citation>
    <scope>NUCLEOTIDE SEQUENCE [LARGE SCALE GENOMIC DNA]</scope>
    <source>
        <strain evidence="17 18">DSM 29329</strain>
    </source>
</reference>
<dbReference type="Pfam" id="PF22461">
    <property type="entry name" value="SLBB_2"/>
    <property type="match status" value="2"/>
</dbReference>
<evidence type="ECO:0000256" key="8">
    <source>
        <dbReference type="ARBA" id="ARBA00023047"/>
    </source>
</evidence>
<evidence type="ECO:0000256" key="14">
    <source>
        <dbReference type="ARBA" id="ARBA00023288"/>
    </source>
</evidence>
<evidence type="ECO:0000256" key="6">
    <source>
        <dbReference type="ARBA" id="ARBA00022692"/>
    </source>
</evidence>
<dbReference type="GO" id="GO:0015159">
    <property type="term" value="F:polysaccharide transmembrane transporter activity"/>
    <property type="evidence" value="ECO:0007669"/>
    <property type="project" value="InterPro"/>
</dbReference>
<dbReference type="AlphaFoldDB" id="A0A2T6A993"/>
<keyword evidence="13" id="KW-0998">Cell outer membrane</keyword>
<evidence type="ECO:0000313" key="18">
    <source>
        <dbReference type="Proteomes" id="UP000244069"/>
    </source>
</evidence>
<dbReference type="InterPro" id="IPR054765">
    <property type="entry name" value="SLBB_dom"/>
</dbReference>
<feature type="domain" description="Polysaccharide export protein N-terminal" evidence="15">
    <location>
        <begin position="104"/>
        <end position="189"/>
    </location>
</feature>
<keyword evidence="4" id="KW-1134">Transmembrane beta strand</keyword>
<evidence type="ECO:0000256" key="2">
    <source>
        <dbReference type="ARBA" id="ARBA00009450"/>
    </source>
</evidence>
<evidence type="ECO:0000256" key="7">
    <source>
        <dbReference type="ARBA" id="ARBA00022729"/>
    </source>
</evidence>
<dbReference type="InterPro" id="IPR049712">
    <property type="entry name" value="Poly_export"/>
</dbReference>
<keyword evidence="6" id="KW-0812">Transmembrane</keyword>
<dbReference type="EMBL" id="QBKN01000034">
    <property type="protein sequence ID" value="PTX40349.1"/>
    <property type="molecule type" value="Genomic_DNA"/>
</dbReference>
<keyword evidence="18" id="KW-1185">Reference proteome</keyword>
<dbReference type="Proteomes" id="UP000244069">
    <property type="component" value="Unassembled WGS sequence"/>
</dbReference>
<evidence type="ECO:0000313" key="17">
    <source>
        <dbReference type="EMBL" id="PTX40349.1"/>
    </source>
</evidence>
<evidence type="ECO:0000256" key="1">
    <source>
        <dbReference type="ARBA" id="ARBA00004571"/>
    </source>
</evidence>
<dbReference type="GO" id="GO:0046930">
    <property type="term" value="C:pore complex"/>
    <property type="evidence" value="ECO:0007669"/>
    <property type="project" value="UniProtKB-KW"/>
</dbReference>
<proteinExistence type="inferred from homology"/>
<comment type="similarity">
    <text evidence="2">Belongs to the BexD/CtrA/VexA family.</text>
</comment>
<feature type="domain" description="SLBB" evidence="16">
    <location>
        <begin position="195"/>
        <end position="273"/>
    </location>
</feature>
<dbReference type="Gene3D" id="3.30.1950.10">
    <property type="entry name" value="wza like domain"/>
    <property type="match status" value="1"/>
</dbReference>
<keyword evidence="11" id="KW-0472">Membrane</keyword>
<accession>A0A2T6A993</accession>
<evidence type="ECO:0000256" key="12">
    <source>
        <dbReference type="ARBA" id="ARBA00023139"/>
    </source>
</evidence>
<evidence type="ECO:0000256" key="10">
    <source>
        <dbReference type="ARBA" id="ARBA00023114"/>
    </source>
</evidence>
<protein>
    <submittedName>
        <fullName evidence="17">Polysaccharide export outer membrane protein</fullName>
    </submittedName>
</protein>
<keyword evidence="9" id="KW-0406">Ion transport</keyword>
<dbReference type="GO" id="GO:0009279">
    <property type="term" value="C:cell outer membrane"/>
    <property type="evidence" value="ECO:0007669"/>
    <property type="project" value="UniProtKB-SubCell"/>
</dbReference>
<dbReference type="PANTHER" id="PTHR33619:SF3">
    <property type="entry name" value="POLYSACCHARIDE EXPORT PROTEIN GFCE-RELATED"/>
    <property type="match status" value="1"/>
</dbReference>
<dbReference type="Pfam" id="PF02563">
    <property type="entry name" value="Poly_export"/>
    <property type="match status" value="1"/>
</dbReference>
<keyword evidence="8" id="KW-0625">Polysaccharide transport</keyword>
<evidence type="ECO:0000256" key="4">
    <source>
        <dbReference type="ARBA" id="ARBA00022452"/>
    </source>
</evidence>
<dbReference type="PROSITE" id="PS51257">
    <property type="entry name" value="PROKAR_LIPOPROTEIN"/>
    <property type="match status" value="1"/>
</dbReference>
<dbReference type="GO" id="GO:0015288">
    <property type="term" value="F:porin activity"/>
    <property type="evidence" value="ECO:0007669"/>
    <property type="project" value="UniProtKB-KW"/>
</dbReference>
<keyword evidence="10" id="KW-0626">Porin</keyword>
<keyword evidence="7" id="KW-0732">Signal</keyword>
<evidence type="ECO:0000259" key="15">
    <source>
        <dbReference type="Pfam" id="PF02563"/>
    </source>
</evidence>
<dbReference type="InterPro" id="IPR003715">
    <property type="entry name" value="Poly_export_N"/>
</dbReference>
<name>A0A2T6A993_9RHOB</name>
<sequence length="457" mass="49781">MMRALVILLSLALGLAGCGVVYKSPSVDRMAGADGKLRVVDMTPETVLVANRSVYQPKSLPPVFFNTAGYGSGLRGAGPTPEPAFDRRPQEDFLETRLPPEVNPGPYRIGTGDVLLLATPQTGSTVEQLSGLLAATNARQGYTVQDDGAIAIPNVGRVQIAGLTLEEAEAALFQRLVENQIDPTFSLEIAEFNSKKVSIGGAVSQPTVAPISLTALYLDEALAAAGGITVEDQDYATVRIYRDGTLYQIPLTQLYARDGLRRIQLIDGDSVFVDTSYELDLAQAYFEEQIRLAQFEQSARNIAISTLNTEIGIRRDNQQDERNNYLERLDLDSVVRDYVYLTGEVESQRRYELPFGRTAALAEALYGNGGVPLRTGDASQIYVLRGSSDPREFGATTAWRLNTTNAGNILLATRFELRPNDVIFVAEQPVTKWNRVIQQITPSLVTTAANTAARASN</sequence>
<comment type="subcellular location">
    <subcellularLocation>
        <location evidence="1">Cell outer membrane</location>
        <topology evidence="1">Multi-pass membrane protein</topology>
    </subcellularLocation>
</comment>
<evidence type="ECO:0000256" key="9">
    <source>
        <dbReference type="ARBA" id="ARBA00023065"/>
    </source>
</evidence>
<feature type="domain" description="SLBB" evidence="16">
    <location>
        <begin position="339"/>
        <end position="425"/>
    </location>
</feature>
<organism evidence="17 18">
    <name type="scientific">Allosediminivita pacifica</name>
    <dbReference type="NCBI Taxonomy" id="1267769"/>
    <lineage>
        <taxon>Bacteria</taxon>
        <taxon>Pseudomonadati</taxon>
        <taxon>Pseudomonadota</taxon>
        <taxon>Alphaproteobacteria</taxon>
        <taxon>Rhodobacterales</taxon>
        <taxon>Paracoccaceae</taxon>
        <taxon>Allosediminivita</taxon>
    </lineage>
</organism>
<keyword evidence="14" id="KW-0449">Lipoprotein</keyword>
<comment type="caution">
    <text evidence="17">The sequence shown here is derived from an EMBL/GenBank/DDBJ whole genome shotgun (WGS) entry which is preliminary data.</text>
</comment>
<gene>
    <name evidence="17" type="ORF">C8N44_1344</name>
</gene>
<evidence type="ECO:0000256" key="3">
    <source>
        <dbReference type="ARBA" id="ARBA00022448"/>
    </source>
</evidence>
<dbReference type="Gene3D" id="3.10.560.10">
    <property type="entry name" value="Outer membrane lipoprotein wza domain like"/>
    <property type="match status" value="2"/>
</dbReference>
<evidence type="ECO:0000256" key="5">
    <source>
        <dbReference type="ARBA" id="ARBA00022597"/>
    </source>
</evidence>
<keyword evidence="5" id="KW-0762">Sugar transport</keyword>
<keyword evidence="12" id="KW-0564">Palmitate</keyword>
<evidence type="ECO:0000256" key="13">
    <source>
        <dbReference type="ARBA" id="ARBA00023237"/>
    </source>
</evidence>
<dbReference type="PANTHER" id="PTHR33619">
    <property type="entry name" value="POLYSACCHARIDE EXPORT PROTEIN GFCE-RELATED"/>
    <property type="match status" value="1"/>
</dbReference>